<comment type="caution">
    <text evidence="3">The sequence shown here is derived from an EMBL/GenBank/DDBJ whole genome shotgun (WGS) entry which is preliminary data.</text>
</comment>
<dbReference type="GO" id="GO:0008168">
    <property type="term" value="F:methyltransferase activity"/>
    <property type="evidence" value="ECO:0007669"/>
    <property type="project" value="UniProtKB-KW"/>
</dbReference>
<dbReference type="SUPFAM" id="SSF53335">
    <property type="entry name" value="S-adenosyl-L-methionine-dependent methyltransferases"/>
    <property type="match status" value="1"/>
</dbReference>
<feature type="domain" description="Methyltransferase" evidence="1">
    <location>
        <begin position="87"/>
        <end position="171"/>
    </location>
</feature>
<evidence type="ECO:0000259" key="2">
    <source>
        <dbReference type="Pfam" id="PF21302"/>
    </source>
</evidence>
<dbReference type="Gene3D" id="3.40.50.150">
    <property type="entry name" value="Vaccinia Virus protein VP39"/>
    <property type="match status" value="1"/>
</dbReference>
<dbReference type="GO" id="GO:0032259">
    <property type="term" value="P:methylation"/>
    <property type="evidence" value="ECO:0007669"/>
    <property type="project" value="UniProtKB-KW"/>
</dbReference>
<dbReference type="Pfam" id="PF13649">
    <property type="entry name" value="Methyltransf_25"/>
    <property type="match status" value="1"/>
</dbReference>
<dbReference type="Pfam" id="PF21302">
    <property type="entry name" value="Zn_ribbon_RlmA"/>
    <property type="match status" value="1"/>
</dbReference>
<dbReference type="InterPro" id="IPR029063">
    <property type="entry name" value="SAM-dependent_MTases_sf"/>
</dbReference>
<protein>
    <submittedName>
        <fullName evidence="3">RNA methyltransferase</fullName>
    </submittedName>
</protein>
<feature type="domain" description="23S rRNA (guanine(745)-N(1))-methyltransferase N-terminal" evidence="2">
    <location>
        <begin position="10"/>
        <end position="44"/>
    </location>
</feature>
<gene>
    <name evidence="3" type="ORF">ACFP57_01770</name>
</gene>
<evidence type="ECO:0000313" key="3">
    <source>
        <dbReference type="EMBL" id="MFC6395724.1"/>
    </source>
</evidence>
<evidence type="ECO:0000313" key="4">
    <source>
        <dbReference type="Proteomes" id="UP001596266"/>
    </source>
</evidence>
<proteinExistence type="predicted"/>
<keyword evidence="3" id="KW-0489">Methyltransferase</keyword>
<dbReference type="InterPro" id="IPR048647">
    <property type="entry name" value="RlmA_N"/>
</dbReference>
<keyword evidence="4" id="KW-1185">Reference proteome</keyword>
<dbReference type="RefSeq" id="WP_343884423.1">
    <property type="nucleotide sequence ID" value="NZ_BAAAKI010000002.1"/>
</dbReference>
<dbReference type="InterPro" id="IPR016718">
    <property type="entry name" value="rRNA_m1G-MeTrfase_A_prd"/>
</dbReference>
<name>A0ABW1WZP6_9ACTN</name>
<dbReference type="Proteomes" id="UP001596266">
    <property type="component" value="Unassembled WGS sequence"/>
</dbReference>
<organism evidence="3 4">
    <name type="scientific">Luteococcus sanguinis</name>
    <dbReference type="NCBI Taxonomy" id="174038"/>
    <lineage>
        <taxon>Bacteria</taxon>
        <taxon>Bacillati</taxon>
        <taxon>Actinomycetota</taxon>
        <taxon>Actinomycetes</taxon>
        <taxon>Propionibacteriales</taxon>
        <taxon>Propionibacteriaceae</taxon>
        <taxon>Luteococcus</taxon>
    </lineage>
</organism>
<dbReference type="InterPro" id="IPR041698">
    <property type="entry name" value="Methyltransf_25"/>
</dbReference>
<dbReference type="CDD" id="cd02440">
    <property type="entry name" value="AdoMet_MTases"/>
    <property type="match status" value="1"/>
</dbReference>
<sequence length="269" mass="28338">MIDVALGLLACPQCSSPLTRDGGSLACRQGHRFDIAKQGHVNLLGRAAPANADTAEMVAARDRFLGAGHYRPIADALVHRAGRARRVLEVGAGTGWYLAQVLDALDDAVGLATDVSPMAARRAAKAHPHAGSVVADTWAGLPVRSGSVDLLTCVFAPRNAPEFARVLAQGGLLLVVTPNPGHLARARESLGLMGLEADKLAKVQRQFAGAFEPIGTQRIAWTIDLSAEALADLVAMGPNAFHQHESVREGMSVDADVQVSIFRKPAQRG</sequence>
<keyword evidence="3" id="KW-0808">Transferase</keyword>
<dbReference type="EMBL" id="JBHSUA010000007">
    <property type="protein sequence ID" value="MFC6395724.1"/>
    <property type="molecule type" value="Genomic_DNA"/>
</dbReference>
<dbReference type="PIRSF" id="PIRSF018249">
    <property type="entry name" value="MyrA_prd"/>
    <property type="match status" value="1"/>
</dbReference>
<evidence type="ECO:0000259" key="1">
    <source>
        <dbReference type="Pfam" id="PF13649"/>
    </source>
</evidence>
<reference evidence="4" key="1">
    <citation type="journal article" date="2019" name="Int. J. Syst. Evol. Microbiol.">
        <title>The Global Catalogue of Microorganisms (GCM) 10K type strain sequencing project: providing services to taxonomists for standard genome sequencing and annotation.</title>
        <authorList>
            <consortium name="The Broad Institute Genomics Platform"/>
            <consortium name="The Broad Institute Genome Sequencing Center for Infectious Disease"/>
            <person name="Wu L."/>
            <person name="Ma J."/>
        </authorList>
    </citation>
    <scope>NUCLEOTIDE SEQUENCE [LARGE SCALE GENOMIC DNA]</scope>
    <source>
        <strain evidence="4">CGMCC 1.15277</strain>
    </source>
</reference>
<accession>A0ABW1WZP6</accession>